<evidence type="ECO:0000256" key="1">
    <source>
        <dbReference type="ARBA" id="ARBA00022630"/>
    </source>
</evidence>
<accession>A0A3N0ANQ8</accession>
<evidence type="ECO:0000313" key="4">
    <source>
        <dbReference type="EMBL" id="RNL36479.1"/>
    </source>
</evidence>
<dbReference type="AlphaFoldDB" id="A0A3N0ANQ8"/>
<dbReference type="GO" id="GO:0016491">
    <property type="term" value="F:oxidoreductase activity"/>
    <property type="evidence" value="ECO:0007669"/>
    <property type="project" value="InterPro"/>
</dbReference>
<protein>
    <submittedName>
        <fullName evidence="4">Flavodoxin family protein</fullName>
    </submittedName>
</protein>
<dbReference type="Proteomes" id="UP000278327">
    <property type="component" value="Unassembled WGS sequence"/>
</dbReference>
<name>A0A3N0ANQ8_9ACTN</name>
<reference evidence="4 5" key="1">
    <citation type="journal article" date="2019" name="Microbiol. Resour. Announc.">
        <title>Draft Genome Sequences of Type Strains of Gordonibacter faecihominis, Paraeggerthella hongkongensis, Parvibacter caecicola,Slackia equolifaciens, Slackia faecicanis, and Slackia isoflavoniconvertens.</title>
        <authorList>
            <person name="Danylec N."/>
            <person name="Stoll D.A."/>
            <person name="Dotsch A."/>
            <person name="Huch M."/>
        </authorList>
    </citation>
    <scope>NUCLEOTIDE SEQUENCE [LARGE SCALE GENOMIC DNA]</scope>
    <source>
        <strain evidence="4 5">DSM 18785</strain>
    </source>
</reference>
<comment type="caution">
    <text evidence="4">The sequence shown here is derived from an EMBL/GenBank/DDBJ whole genome shotgun (WGS) entry which is preliminary data.</text>
</comment>
<feature type="domain" description="NADPH-dependent FMN reductase-like" evidence="3">
    <location>
        <begin position="1"/>
        <end position="153"/>
    </location>
</feature>
<dbReference type="InterPro" id="IPR005025">
    <property type="entry name" value="FMN_Rdtase-like_dom"/>
</dbReference>
<keyword evidence="2" id="KW-0288">FMN</keyword>
<sequence>MKVLGINGSHRAGKGTAALLQAALDGAAEQGTALGVPVSGELVELSRLDIGFCIGCNRCLAQTSCALADDMNDLYEKLRDADVVLLASPDYFGTVSARMKNFMDRTRPFHMVENVLTGKVGGALSTAGLNNCGGEGTLALLDSWFATQGMLAVHPRTQGAPLAGGVVATGFAGLSEEGQPQWRSVKADKIGFALARQLGREATCLAARLA</sequence>
<dbReference type="InterPro" id="IPR051796">
    <property type="entry name" value="ISF_SsuE-like"/>
</dbReference>
<dbReference type="SUPFAM" id="SSF52218">
    <property type="entry name" value="Flavoproteins"/>
    <property type="match status" value="1"/>
</dbReference>
<evidence type="ECO:0000256" key="2">
    <source>
        <dbReference type="ARBA" id="ARBA00022643"/>
    </source>
</evidence>
<organism evidence="4 5">
    <name type="scientific">Adlercreutzia equolifaciens subsp. celatus DSM 18785</name>
    <dbReference type="NCBI Taxonomy" id="1121021"/>
    <lineage>
        <taxon>Bacteria</taxon>
        <taxon>Bacillati</taxon>
        <taxon>Actinomycetota</taxon>
        <taxon>Coriobacteriia</taxon>
        <taxon>Eggerthellales</taxon>
        <taxon>Eggerthellaceae</taxon>
        <taxon>Adlercreutzia</taxon>
    </lineage>
</organism>
<keyword evidence="5" id="KW-1185">Reference proteome</keyword>
<dbReference type="Gene3D" id="3.40.50.360">
    <property type="match status" value="1"/>
</dbReference>
<dbReference type="Pfam" id="PF03358">
    <property type="entry name" value="FMN_red"/>
    <property type="match status" value="1"/>
</dbReference>
<dbReference type="PANTHER" id="PTHR43278">
    <property type="entry name" value="NAD(P)H-DEPENDENT FMN-CONTAINING OXIDOREDUCTASE YWQN-RELATED"/>
    <property type="match status" value="1"/>
</dbReference>
<proteinExistence type="predicted"/>
<dbReference type="InterPro" id="IPR029039">
    <property type="entry name" value="Flavoprotein-like_sf"/>
</dbReference>
<keyword evidence="1" id="KW-0285">Flavoprotein</keyword>
<dbReference type="RefSeq" id="WP_117284696.1">
    <property type="nucleotide sequence ID" value="NZ_JAMTCE010000002.1"/>
</dbReference>
<dbReference type="EMBL" id="QICA01000022">
    <property type="protein sequence ID" value="RNL36479.1"/>
    <property type="molecule type" value="Genomic_DNA"/>
</dbReference>
<evidence type="ECO:0000259" key="3">
    <source>
        <dbReference type="Pfam" id="PF03358"/>
    </source>
</evidence>
<gene>
    <name evidence="4" type="ORF">DMP10_10735</name>
</gene>
<evidence type="ECO:0000313" key="5">
    <source>
        <dbReference type="Proteomes" id="UP000278327"/>
    </source>
</evidence>
<dbReference type="PANTHER" id="PTHR43278:SF1">
    <property type="entry name" value="IRON-SULFUR FLAVOPROTEIN MJ1083"/>
    <property type="match status" value="1"/>
</dbReference>